<evidence type="ECO:0000256" key="5">
    <source>
        <dbReference type="ARBA" id="ARBA00022679"/>
    </source>
</evidence>
<evidence type="ECO:0000259" key="18">
    <source>
        <dbReference type="PROSITE" id="PS52020"/>
    </source>
</evidence>
<feature type="domain" description="CRESS-DNA virus Rep endonuclease" evidence="18">
    <location>
        <begin position="18"/>
        <end position="121"/>
    </location>
</feature>
<dbReference type="Proteomes" id="UP000202840">
    <property type="component" value="Segment"/>
</dbReference>
<evidence type="ECO:0000256" key="10">
    <source>
        <dbReference type="ARBA" id="ARBA00022741"/>
    </source>
</evidence>
<keyword evidence="5" id="KW-0808">Transferase</keyword>
<dbReference type="Pfam" id="PF00799">
    <property type="entry name" value="Gemini_AL1"/>
    <property type="match status" value="1"/>
</dbReference>
<dbReference type="PRINTS" id="PR00229">
    <property type="entry name" value="GEMCOATMSVL1"/>
</dbReference>
<dbReference type="SUPFAM" id="SSF55464">
    <property type="entry name" value="Origin of replication-binding domain, RBD-like"/>
    <property type="match status" value="1"/>
</dbReference>
<dbReference type="GO" id="GO:0016779">
    <property type="term" value="F:nucleotidyltransferase activity"/>
    <property type="evidence" value="ECO:0007669"/>
    <property type="project" value="UniProtKB-KW"/>
</dbReference>
<dbReference type="GO" id="GO:0003677">
    <property type="term" value="F:DNA binding"/>
    <property type="evidence" value="ECO:0007669"/>
    <property type="project" value="UniProtKB-KW"/>
</dbReference>
<dbReference type="InterPro" id="IPR022692">
    <property type="entry name" value="Gemini_AL1_REP_central"/>
</dbReference>
<dbReference type="Gene3D" id="3.40.1310.20">
    <property type="match status" value="1"/>
</dbReference>
<reference evidence="19 20" key="1">
    <citation type="journal article" date="2009" name="Arch. Virol.">
        <title>A novel sugarcane-infecting mastrevirus from South Africa.</title>
        <authorList>
            <person name="Lawry R."/>
            <person name="Martin D.P."/>
            <person name="Shepherd D.N."/>
            <person name="van Antwerpen T."/>
            <person name="Varsani A."/>
        </authorList>
    </citation>
    <scope>NUCLEOTIDE SEQUENCE [LARGE SCALE GENOMIC DNA]</scope>
    <source>
        <strain evidence="19">SacSV_ZA_Emp_T1_2008</strain>
    </source>
</reference>
<dbReference type="GO" id="GO:0042025">
    <property type="term" value="C:host cell nucleus"/>
    <property type="evidence" value="ECO:0007669"/>
    <property type="project" value="UniProtKB-SubCell"/>
</dbReference>
<feature type="binding site" evidence="16">
    <location>
        <position position="59"/>
    </location>
    <ligand>
        <name>a divalent metal cation</name>
        <dbReference type="ChEBI" id="CHEBI:60240"/>
    </ligand>
</feature>
<dbReference type="GO" id="GO:0016888">
    <property type="term" value="F:DNA endonuclease activity, producing 5'-phosphomonoesters"/>
    <property type="evidence" value="ECO:0007669"/>
    <property type="project" value="InterPro"/>
</dbReference>
<evidence type="ECO:0000256" key="7">
    <source>
        <dbReference type="ARBA" id="ARBA00022705"/>
    </source>
</evidence>
<evidence type="ECO:0000256" key="13">
    <source>
        <dbReference type="ARBA" id="ARBA00023124"/>
    </source>
</evidence>
<evidence type="ECO:0000256" key="4">
    <source>
        <dbReference type="ARBA" id="ARBA00022562"/>
    </source>
</evidence>
<evidence type="ECO:0000256" key="14">
    <source>
        <dbReference type="ARBA" id="ARBA00023125"/>
    </source>
</evidence>
<evidence type="ECO:0000256" key="17">
    <source>
        <dbReference type="RuleBase" id="RU361249"/>
    </source>
</evidence>
<dbReference type="InterPro" id="IPR001191">
    <property type="entry name" value="Gemini_AL1_REP"/>
</dbReference>
<dbReference type="GeneID" id="11273152"/>
<accession>D0U2D8</accession>
<evidence type="ECO:0000256" key="16">
    <source>
        <dbReference type="PIRSR" id="PIRSR601191-2"/>
    </source>
</evidence>
<evidence type="ECO:0000256" key="6">
    <source>
        <dbReference type="ARBA" id="ARBA00022695"/>
    </source>
</evidence>
<dbReference type="KEGG" id="vg:11273152"/>
<proteinExistence type="inferred from homology"/>
<dbReference type="InterPro" id="IPR049912">
    <property type="entry name" value="CRESS_DNA_REP"/>
</dbReference>
<evidence type="ECO:0000256" key="9">
    <source>
        <dbReference type="ARBA" id="ARBA00022723"/>
    </source>
</evidence>
<evidence type="ECO:0000313" key="20">
    <source>
        <dbReference type="Proteomes" id="UP000202840"/>
    </source>
</evidence>
<dbReference type="Pfam" id="PF08283">
    <property type="entry name" value="Gemini_AL1_M"/>
    <property type="match status" value="1"/>
</dbReference>
<keyword evidence="6" id="KW-0548">Nucleotidyltransferase</keyword>
<comment type="subunit">
    <text evidence="17">Homooligomer.</text>
</comment>
<comment type="similarity">
    <text evidence="2 17">Belongs to the geminiviridae Rep protein family.</text>
</comment>
<dbReference type="InterPro" id="IPR001146">
    <property type="entry name" value="Gemini_AL1_MSV"/>
</dbReference>
<keyword evidence="20" id="KW-1185">Reference proteome</keyword>
<evidence type="ECO:0000256" key="15">
    <source>
        <dbReference type="PIRSR" id="PIRSR601191-1"/>
    </source>
</evidence>
<dbReference type="GO" id="GO:0006260">
    <property type="term" value="P:DNA replication"/>
    <property type="evidence" value="ECO:0007669"/>
    <property type="project" value="UniProtKB-KW"/>
</dbReference>
<dbReference type="GO" id="GO:0046872">
    <property type="term" value="F:metal ion binding"/>
    <property type="evidence" value="ECO:0007669"/>
    <property type="project" value="UniProtKB-KW"/>
</dbReference>
<keyword evidence="10" id="KW-0547">Nucleotide-binding</keyword>
<keyword evidence="13" id="KW-0190">Covalent protein-DNA linkage</keyword>
<evidence type="ECO:0000256" key="8">
    <source>
        <dbReference type="ARBA" id="ARBA00022722"/>
    </source>
</evidence>
<keyword evidence="4 17" id="KW-1048">Host nucleus</keyword>
<organism evidence="19 20">
    <name type="scientific">Saccharum streak virus</name>
    <dbReference type="NCBI Taxonomy" id="683179"/>
    <lineage>
        <taxon>Viruses</taxon>
        <taxon>Monodnaviria</taxon>
        <taxon>Shotokuvirae</taxon>
        <taxon>Cressdnaviricota</taxon>
        <taxon>Repensiviricetes</taxon>
        <taxon>Geplafuvirales</taxon>
        <taxon>Geminiviridae</taxon>
        <taxon>Mastrevirus</taxon>
        <taxon>Mastrevirus sacchari</taxon>
    </lineage>
</organism>
<dbReference type="OrthoDB" id="9195at10239"/>
<keyword evidence="9 16" id="KW-0479">Metal-binding</keyword>
<feature type="active site" description="For DNA cleavage activity" evidence="15">
    <location>
        <position position="107"/>
    </location>
</feature>
<dbReference type="RefSeq" id="YP_003288768.1">
    <property type="nucleotide sequence ID" value="NC_013464.1"/>
</dbReference>
<evidence type="ECO:0000256" key="1">
    <source>
        <dbReference type="ARBA" id="ARBA00004147"/>
    </source>
</evidence>
<evidence type="ECO:0000256" key="2">
    <source>
        <dbReference type="ARBA" id="ARBA00006240"/>
    </source>
</evidence>
<keyword evidence="7" id="KW-0235">DNA replication</keyword>
<dbReference type="EC" id="3.1.21.-" evidence="17"/>
<comment type="cofactor">
    <cofactor evidence="16">
        <name>Mg(2+)</name>
        <dbReference type="ChEBI" id="CHEBI:18420"/>
    </cofactor>
    <cofactor evidence="16">
        <name>Mn(2+)</name>
        <dbReference type="ChEBI" id="CHEBI:29035"/>
    </cofactor>
    <text evidence="16">Divalent metal cations, possibly Mg(2+) or Mn(2+).</text>
</comment>
<keyword evidence="8" id="KW-0540">Nuclease</keyword>
<dbReference type="PRINTS" id="PR00227">
    <property type="entry name" value="GEMCOATAL1"/>
</dbReference>
<dbReference type="PROSITE" id="PS52020">
    <property type="entry name" value="CRESS_DNA_REP"/>
    <property type="match status" value="1"/>
</dbReference>
<evidence type="ECO:0000256" key="3">
    <source>
        <dbReference type="ARBA" id="ARBA00022491"/>
    </source>
</evidence>
<keyword evidence="11" id="KW-0255">Endonuclease</keyword>
<feature type="binding site" evidence="16">
    <location>
        <position position="67"/>
    </location>
    <ligand>
        <name>a divalent metal cation</name>
        <dbReference type="ChEBI" id="CHEBI:60240"/>
    </ligand>
</feature>
<comment type="subcellular location">
    <subcellularLocation>
        <location evidence="1 17">Host nucleus</location>
    </subcellularLocation>
</comment>
<protein>
    <recommendedName>
        <fullName evidence="17">Replication-associated protein</fullName>
        <shortName evidence="17">Rep</shortName>
        <ecNumber evidence="17">3.1.21.-</ecNumber>
    </recommendedName>
</protein>
<keyword evidence="12 17" id="KW-0378">Hydrolase</keyword>
<name>D0U2D8_9GEMI</name>
<feature type="binding site" evidence="16">
    <location>
        <position position="69"/>
    </location>
    <ligand>
        <name>a divalent metal cation</name>
        <dbReference type="ChEBI" id="CHEBI:60240"/>
    </ligand>
</feature>
<evidence type="ECO:0000256" key="12">
    <source>
        <dbReference type="ARBA" id="ARBA00022801"/>
    </source>
</evidence>
<evidence type="ECO:0000313" key="19">
    <source>
        <dbReference type="EMBL" id="ACY08853.1"/>
    </source>
</evidence>
<feature type="binding site" evidence="16">
    <location>
        <position position="111"/>
    </location>
    <ligand>
        <name>a divalent metal cation</name>
        <dbReference type="ChEBI" id="CHEBI:60240"/>
    </ligand>
</feature>
<keyword evidence="14" id="KW-0238">DNA-binding</keyword>
<dbReference type="GO" id="GO:0000166">
    <property type="term" value="F:nucleotide binding"/>
    <property type="evidence" value="ECO:0007669"/>
    <property type="project" value="UniProtKB-KW"/>
</dbReference>
<sequence>MAYANSTSTESNSSRSFRHRNANTFLTYSKCSLDPEILGLSLWSKLAPWTPAYILVAREAHQDGTWHCHALAQSVRPVTTSDPRFFDVNEYHPNIQSAKSVDRVREYILKDPLCQWEKGTFVPRKKPFVPQIGESSNTRASKDDIVRDIIQHSTNKHEYLSMLQKELPYEWATKLQYFEYSANKLFPEIAEPYTNPHPPTQPDLHCYERIEEWLNFNVYQVQPQEAGRARSLYIVGPTRTGKSTWARSLGRHNYWQNNVDWSSYDEEAVLNVIDDIPFKYCPCWKQLVGCQKNYVVNPKYGKKKKVAKRSIPAVILANEDEDWLRDMTPAQRDYMEANCEVYIMSSGEKWFTPA</sequence>
<keyword evidence="3" id="KW-0678">Repressor</keyword>
<dbReference type="EMBL" id="GQ273988">
    <property type="protein sequence ID" value="ACY08853.1"/>
    <property type="molecule type" value="Genomic_DNA"/>
</dbReference>
<evidence type="ECO:0000256" key="11">
    <source>
        <dbReference type="ARBA" id="ARBA00022759"/>
    </source>
</evidence>
<dbReference type="GO" id="GO:0005198">
    <property type="term" value="F:structural molecule activity"/>
    <property type="evidence" value="ECO:0007669"/>
    <property type="project" value="InterPro"/>
</dbReference>